<accession>A0ABT2NSV0</accession>
<gene>
    <name evidence="2" type="ORF">N5I32_21100</name>
</gene>
<evidence type="ECO:0000313" key="3">
    <source>
        <dbReference type="Proteomes" id="UP001205601"/>
    </source>
</evidence>
<evidence type="ECO:0000313" key="2">
    <source>
        <dbReference type="EMBL" id="MCT8332018.1"/>
    </source>
</evidence>
<sequence length="87" mass="9377">MSGEPVNAEPAFTGAPQGQQRFFSLSNGNFRGSLWAFLYCLLIVVVCPLALDLGVSRYAVAAGAFVVLPVVASLLIIVIRKILRVQR</sequence>
<keyword evidence="3" id="KW-1185">Reference proteome</keyword>
<keyword evidence="1" id="KW-0812">Transmembrane</keyword>
<feature type="transmembrane region" description="Helical" evidence="1">
    <location>
        <begin position="34"/>
        <end position="51"/>
    </location>
</feature>
<feature type="transmembrane region" description="Helical" evidence="1">
    <location>
        <begin position="57"/>
        <end position="79"/>
    </location>
</feature>
<name>A0ABT2NSV0_9RHOB</name>
<keyword evidence="1" id="KW-0472">Membrane</keyword>
<organism evidence="2 3">
    <name type="scientific">Albidovulum sediminis</name>
    <dbReference type="NCBI Taxonomy" id="3066345"/>
    <lineage>
        <taxon>Bacteria</taxon>
        <taxon>Pseudomonadati</taxon>
        <taxon>Pseudomonadota</taxon>
        <taxon>Alphaproteobacteria</taxon>
        <taxon>Rhodobacterales</taxon>
        <taxon>Paracoccaceae</taxon>
        <taxon>Albidovulum</taxon>
    </lineage>
</organism>
<keyword evidence="1" id="KW-1133">Transmembrane helix</keyword>
<proteinExistence type="predicted"/>
<reference evidence="3" key="1">
    <citation type="submission" date="2023-07" db="EMBL/GenBank/DDBJ databases">
        <title>Defluviimonas sediminis sp. nov., isolated from mangrove sediment.</title>
        <authorList>
            <person name="Liu L."/>
            <person name="Li J."/>
            <person name="Huang Y."/>
            <person name="Pan J."/>
            <person name="Li M."/>
        </authorList>
    </citation>
    <scope>NUCLEOTIDE SEQUENCE [LARGE SCALE GENOMIC DNA]</scope>
    <source>
        <strain evidence="3">FT324</strain>
    </source>
</reference>
<dbReference type="Proteomes" id="UP001205601">
    <property type="component" value="Unassembled WGS sequence"/>
</dbReference>
<dbReference type="EMBL" id="JAOCQF010000011">
    <property type="protein sequence ID" value="MCT8332018.1"/>
    <property type="molecule type" value="Genomic_DNA"/>
</dbReference>
<comment type="caution">
    <text evidence="2">The sequence shown here is derived from an EMBL/GenBank/DDBJ whole genome shotgun (WGS) entry which is preliminary data.</text>
</comment>
<evidence type="ECO:0000256" key="1">
    <source>
        <dbReference type="SAM" id="Phobius"/>
    </source>
</evidence>
<protein>
    <submittedName>
        <fullName evidence="2">Uncharacterized protein</fullName>
    </submittedName>
</protein>
<dbReference type="RefSeq" id="WP_261497880.1">
    <property type="nucleotide sequence ID" value="NZ_JAOCQF010000011.1"/>
</dbReference>